<dbReference type="Pfam" id="PF00583">
    <property type="entry name" value="Acetyltransf_1"/>
    <property type="match status" value="1"/>
</dbReference>
<reference evidence="4" key="1">
    <citation type="submission" date="2021-10" db="EMBL/GenBank/DDBJ databases">
        <title>Streptomonospora sp. nov., isolated from mangrove soil.</title>
        <authorList>
            <person name="Chen X."/>
            <person name="Ge X."/>
            <person name="Liu W."/>
        </authorList>
    </citation>
    <scope>NUCLEOTIDE SEQUENCE</scope>
    <source>
        <strain evidence="4">S1-112</strain>
    </source>
</reference>
<sequence>MRVMHATQVTVRRARTGDVPHIRRLVDSFTGERRVLAKTTVTLYEDIQEFCVAELGEGEHRAVVGCGALHVLWEDLAEVRTVAVDPAVQGRGVGHRIVSVLLDRARDLGVRRVFCLTFETAFFARHGFRPIQGTPVSPRVYEELLRSYDEGVAEFLDLDRVKPNTLGNTRMLVHLAQPADTREG</sequence>
<dbReference type="InterPro" id="IPR000182">
    <property type="entry name" value="GNAT_dom"/>
</dbReference>
<protein>
    <submittedName>
        <fullName evidence="4">Amino-acid N-acetyltransferase</fullName>
        <ecNumber evidence="4">2.3.1.1</ecNumber>
    </submittedName>
</protein>
<dbReference type="NCBIfam" id="NF005921">
    <property type="entry name" value="PRK07922.1"/>
    <property type="match status" value="1"/>
</dbReference>
<dbReference type="PANTHER" id="PTHR43626:SF4">
    <property type="entry name" value="GCN5-RELATED N-ACETYLTRANSFERASE 2, CHLOROPLASTIC"/>
    <property type="match status" value="1"/>
</dbReference>
<evidence type="ECO:0000259" key="3">
    <source>
        <dbReference type="PROSITE" id="PS51186"/>
    </source>
</evidence>
<dbReference type="Gene3D" id="3.40.630.30">
    <property type="match status" value="1"/>
</dbReference>
<keyword evidence="1 4" id="KW-0808">Transferase</keyword>
<dbReference type="EC" id="2.3.1.1" evidence="4"/>
<keyword evidence="5" id="KW-1185">Reference proteome</keyword>
<dbReference type="AlphaFoldDB" id="A0A9X3SLP1"/>
<dbReference type="EMBL" id="JAJAQC010000005">
    <property type="protein sequence ID" value="MDA0563546.1"/>
    <property type="molecule type" value="Genomic_DNA"/>
</dbReference>
<proteinExistence type="predicted"/>
<evidence type="ECO:0000256" key="1">
    <source>
        <dbReference type="ARBA" id="ARBA00022679"/>
    </source>
</evidence>
<evidence type="ECO:0000256" key="2">
    <source>
        <dbReference type="ARBA" id="ARBA00023315"/>
    </source>
</evidence>
<gene>
    <name evidence="4" type="ORF">LG943_04255</name>
</gene>
<evidence type="ECO:0000313" key="5">
    <source>
        <dbReference type="Proteomes" id="UP001140076"/>
    </source>
</evidence>
<dbReference type="PANTHER" id="PTHR43626">
    <property type="entry name" value="ACYL-COA N-ACYLTRANSFERASE"/>
    <property type="match status" value="1"/>
</dbReference>
<name>A0A9X3SLP1_9ACTN</name>
<evidence type="ECO:0000313" key="4">
    <source>
        <dbReference type="EMBL" id="MDA0563546.1"/>
    </source>
</evidence>
<comment type="caution">
    <text evidence="4">The sequence shown here is derived from an EMBL/GenBank/DDBJ whole genome shotgun (WGS) entry which is preliminary data.</text>
</comment>
<dbReference type="GO" id="GO:0005737">
    <property type="term" value="C:cytoplasm"/>
    <property type="evidence" value="ECO:0007669"/>
    <property type="project" value="TreeGrafter"/>
</dbReference>
<feature type="domain" description="N-acetyltransferase" evidence="3">
    <location>
        <begin position="9"/>
        <end position="159"/>
    </location>
</feature>
<keyword evidence="2 4" id="KW-0012">Acyltransferase</keyword>
<dbReference type="InterPro" id="IPR016181">
    <property type="entry name" value="Acyl_CoA_acyltransferase"/>
</dbReference>
<dbReference type="Proteomes" id="UP001140076">
    <property type="component" value="Unassembled WGS sequence"/>
</dbReference>
<organism evidence="4 5">
    <name type="scientific">Streptomonospora mangrovi</name>
    <dbReference type="NCBI Taxonomy" id="2883123"/>
    <lineage>
        <taxon>Bacteria</taxon>
        <taxon>Bacillati</taxon>
        <taxon>Actinomycetota</taxon>
        <taxon>Actinomycetes</taxon>
        <taxon>Streptosporangiales</taxon>
        <taxon>Nocardiopsidaceae</taxon>
        <taxon>Streptomonospora</taxon>
    </lineage>
</organism>
<dbReference type="GO" id="GO:0008080">
    <property type="term" value="F:N-acetyltransferase activity"/>
    <property type="evidence" value="ECO:0007669"/>
    <property type="project" value="InterPro"/>
</dbReference>
<dbReference type="PROSITE" id="PS51186">
    <property type="entry name" value="GNAT"/>
    <property type="match status" value="1"/>
</dbReference>
<accession>A0A9X3SLP1</accession>
<dbReference type="CDD" id="cd04301">
    <property type="entry name" value="NAT_SF"/>
    <property type="match status" value="1"/>
</dbReference>
<dbReference type="SUPFAM" id="SSF55729">
    <property type="entry name" value="Acyl-CoA N-acyltransferases (Nat)"/>
    <property type="match status" value="1"/>
</dbReference>
<dbReference type="InterPro" id="IPR045039">
    <property type="entry name" value="NSI-like"/>
</dbReference>